<dbReference type="EMBL" id="AP019298">
    <property type="protein sequence ID" value="BBG98409.1"/>
    <property type="molecule type" value="Genomic_DNA"/>
</dbReference>
<dbReference type="SUPFAM" id="SSF48371">
    <property type="entry name" value="ARM repeat"/>
    <property type="match status" value="2"/>
</dbReference>
<evidence type="ECO:0000256" key="6">
    <source>
        <dbReference type="PROSITE-ProRule" id="PRU00259"/>
    </source>
</evidence>
<evidence type="ECO:0000313" key="8">
    <source>
        <dbReference type="EMBL" id="BBG98409.1"/>
    </source>
</evidence>
<dbReference type="InterPro" id="IPR011989">
    <property type="entry name" value="ARM-like"/>
</dbReference>
<accession>A0A4Y1R2Q8</accession>
<feature type="repeat" description="ARM" evidence="6">
    <location>
        <begin position="90"/>
        <end position="125"/>
    </location>
</feature>
<dbReference type="Gene3D" id="3.30.40.10">
    <property type="entry name" value="Zinc/RING finger domain, C3HC4 (zinc finger)"/>
    <property type="match status" value="1"/>
</dbReference>
<dbReference type="EC" id="2.3.2.27" evidence="3"/>
<name>A0A4Y1R2Q8_PRUDU</name>
<evidence type="ECO:0000256" key="2">
    <source>
        <dbReference type="ARBA" id="ARBA00004906"/>
    </source>
</evidence>
<dbReference type="SUPFAM" id="SSF57850">
    <property type="entry name" value="RING/U-box"/>
    <property type="match status" value="1"/>
</dbReference>
<feature type="domain" description="U-box" evidence="7">
    <location>
        <begin position="1"/>
        <end position="48"/>
    </location>
</feature>
<organism evidence="8">
    <name type="scientific">Prunus dulcis</name>
    <name type="common">Almond</name>
    <name type="synonym">Amygdalus dulcis</name>
    <dbReference type="NCBI Taxonomy" id="3755"/>
    <lineage>
        <taxon>Eukaryota</taxon>
        <taxon>Viridiplantae</taxon>
        <taxon>Streptophyta</taxon>
        <taxon>Embryophyta</taxon>
        <taxon>Tracheophyta</taxon>
        <taxon>Spermatophyta</taxon>
        <taxon>Magnoliopsida</taxon>
        <taxon>eudicotyledons</taxon>
        <taxon>Gunneridae</taxon>
        <taxon>Pentapetalae</taxon>
        <taxon>rosids</taxon>
        <taxon>fabids</taxon>
        <taxon>Rosales</taxon>
        <taxon>Rosaceae</taxon>
        <taxon>Amygdaloideae</taxon>
        <taxon>Amygdaleae</taxon>
        <taxon>Prunus</taxon>
    </lineage>
</organism>
<evidence type="ECO:0000259" key="7">
    <source>
        <dbReference type="PROSITE" id="PS51698"/>
    </source>
</evidence>
<reference evidence="8" key="1">
    <citation type="journal article" date="2019" name="Science">
        <title>Mutation of a bHLH transcription factor allowed almond domestication.</title>
        <authorList>
            <person name="Sanchez-Perez R."/>
            <person name="Pavan S."/>
            <person name="Mazzeo R."/>
            <person name="Moldovan C."/>
            <person name="Aiese Cigliano R."/>
            <person name="Del Cueto J."/>
            <person name="Ricciardi F."/>
            <person name="Lotti C."/>
            <person name="Ricciardi L."/>
            <person name="Dicenta F."/>
            <person name="Lopez-Marques R.L."/>
            <person name="Lindberg Moller B."/>
        </authorList>
    </citation>
    <scope>NUCLEOTIDE SEQUENCE</scope>
</reference>
<dbReference type="GO" id="GO:0061630">
    <property type="term" value="F:ubiquitin protein ligase activity"/>
    <property type="evidence" value="ECO:0007669"/>
    <property type="project" value="UniProtKB-EC"/>
</dbReference>
<evidence type="ECO:0000256" key="3">
    <source>
        <dbReference type="ARBA" id="ARBA00012483"/>
    </source>
</evidence>
<proteinExistence type="predicted"/>
<keyword evidence="5" id="KW-0677">Repeat</keyword>
<dbReference type="PROSITE" id="PS51698">
    <property type="entry name" value="U_BOX"/>
    <property type="match status" value="1"/>
</dbReference>
<comment type="catalytic activity">
    <reaction evidence="1">
        <text>S-ubiquitinyl-[E2 ubiquitin-conjugating enzyme]-L-cysteine + [acceptor protein]-L-lysine = [E2 ubiquitin-conjugating enzyme]-L-cysteine + N(6)-ubiquitinyl-[acceptor protein]-L-lysine.</text>
        <dbReference type="EC" id="2.3.2.27"/>
    </reaction>
</comment>
<dbReference type="PANTHER" id="PTHR45958:SF8">
    <property type="entry name" value="U-BOX DOMAIN-CONTAINING PROTEIN 44-LIKE"/>
    <property type="match status" value="1"/>
</dbReference>
<evidence type="ECO:0000256" key="4">
    <source>
        <dbReference type="ARBA" id="ARBA00022679"/>
    </source>
</evidence>
<dbReference type="Gene3D" id="1.25.10.10">
    <property type="entry name" value="Leucine-rich Repeat Variant"/>
    <property type="match status" value="4"/>
</dbReference>
<dbReference type="InterPro" id="IPR016024">
    <property type="entry name" value="ARM-type_fold"/>
</dbReference>
<dbReference type="PROSITE" id="PS50176">
    <property type="entry name" value="ARM_REPEAT"/>
    <property type="match status" value="2"/>
</dbReference>
<evidence type="ECO:0000256" key="5">
    <source>
        <dbReference type="ARBA" id="ARBA00022737"/>
    </source>
</evidence>
<comment type="pathway">
    <text evidence="2">Protein modification; protein ubiquitination.</text>
</comment>
<dbReference type="InterPro" id="IPR013083">
    <property type="entry name" value="Znf_RING/FYVE/PHD"/>
</dbReference>
<protein>
    <recommendedName>
        <fullName evidence="3">RING-type E3 ubiquitin transferase</fullName>
        <ecNumber evidence="3">2.3.2.27</ecNumber>
    </recommendedName>
</protein>
<dbReference type="InterPro" id="IPR003613">
    <property type="entry name" value="Ubox_domain"/>
</dbReference>
<dbReference type="AlphaFoldDB" id="A0A4Y1R2Q8"/>
<dbReference type="UniPathway" id="UPA00143"/>
<evidence type="ECO:0000256" key="1">
    <source>
        <dbReference type="ARBA" id="ARBA00000900"/>
    </source>
</evidence>
<keyword evidence="4" id="KW-0808">Transferase</keyword>
<dbReference type="GO" id="GO:0016567">
    <property type="term" value="P:protein ubiquitination"/>
    <property type="evidence" value="ECO:0007669"/>
    <property type="project" value="UniProtKB-UniPathway"/>
</dbReference>
<dbReference type="SMART" id="SM00185">
    <property type="entry name" value="ARM"/>
    <property type="match status" value="7"/>
</dbReference>
<dbReference type="InterPro" id="IPR000225">
    <property type="entry name" value="Armadillo"/>
</dbReference>
<dbReference type="Pfam" id="PF04564">
    <property type="entry name" value="U-box"/>
    <property type="match status" value="1"/>
</dbReference>
<sequence>MPLVIEEWFAEGKNHCPVTDIPLDSSVLLPNKALKRSIEEWKDRKTIFMITSIKPKLQSNEEQEVLQSLDKLHNLCTERELHREWVTREDYIPVLVRLLLSKNREIRKHALAILSILAKDGEETKGRIIKVDNALESIVHSLARHIGERKLALQLLLELSKSRAARDLMGNVQGCILLLVTMLSNEDNEVIRDVNVLLENLSFDDQNVIHMAKANYFKPLLKLLSSEKRKVGVKALLHLSKLPQNGLQMIREGAVGPLFELLYCHSLLSPTLREQVAETIMHLAISTTTEEAAREQVSLLDSEEEIFKLFSLISLTGPDIQRSILKTFHAMCQSSSGSDIRRKLRQLSAVQVLVQLCEADNPAVRANAMKLFFCLTEDACDDSTFLEHVSQRCIEALLRIITSSSDVGEIAAAMGIIANLPKDPEMTGWLLDAEALQIICSCLSDGNRDASYQRQVIENAVGALCRFTVPTNQEWQRKVAEAGIIPVLVQLLASGTALTKQKAAISLKQLSQSSKSLSKSIKKPGFWLCCLSAPESGCPAHLGICTVESSFCIVKANALEPLVRLLGEADVGTCEASLDALLTLIDDQEQGQGGKVLDEAKAVGPIVKLLSSQSARLQGKSLMALERIFQVNELFLKYGASAHMALVDITQKKNSDMKSLAAKLLAQLGVLGTQSSYF</sequence>
<gene>
    <name evidence="8" type="ORF">Prudu_007811</name>
</gene>
<feature type="repeat" description="ARM" evidence="6">
    <location>
        <begin position="174"/>
        <end position="207"/>
    </location>
</feature>
<dbReference type="PANTHER" id="PTHR45958">
    <property type="entry name" value="RING-TYPE E3 UBIQUITIN TRANSFERASE"/>
    <property type="match status" value="1"/>
</dbReference>
<dbReference type="InterPro" id="IPR052608">
    <property type="entry name" value="U-box_domain_protein"/>
</dbReference>